<evidence type="ECO:0000313" key="2">
    <source>
        <dbReference type="Proteomes" id="UP000000758"/>
    </source>
</evidence>
<keyword evidence="2" id="KW-1185">Reference proteome</keyword>
<dbReference type="STRING" id="414004.CENSYa_0027"/>
<dbReference type="HOGENOM" id="CLU_2044520_0_0_2"/>
<evidence type="ECO:0008006" key="3">
    <source>
        <dbReference type="Google" id="ProtNLM"/>
    </source>
</evidence>
<reference evidence="1 2" key="1">
    <citation type="journal article" date="2006" name="Proc. Natl. Acad. Sci. U.S.A.">
        <title>Genomic analysis of the uncultivated marine crenarchaeote Cenarchaeum symbiosum.</title>
        <authorList>
            <person name="Hallam S.J."/>
            <person name="Konstantinidis K.T."/>
            <person name="Putnam N."/>
            <person name="Schleper C."/>
            <person name="Watanabe Y."/>
            <person name="Sugahara J."/>
            <person name="Preston C."/>
            <person name="de la Torre J."/>
            <person name="Richardson P.M."/>
            <person name="DeLong E.F."/>
        </authorList>
    </citation>
    <scope>NUCLEOTIDE SEQUENCE [LARGE SCALE GENOMIC DNA]</scope>
    <source>
        <strain evidence="2">A</strain>
    </source>
</reference>
<sequence>MEIFDGRKAAEEYMSAHTLTFSTPDLTLKRFAFWLGDMIPAPDNKEVMKPRIYSFVEEKDFAPVNVVDEESFSPSGAVRHSSIYGGTGIDSGSDSKFCSECGGKMSSVARFCPECGTTQ</sequence>
<proteinExistence type="predicted"/>
<dbReference type="Proteomes" id="UP000000758">
    <property type="component" value="Chromosome"/>
</dbReference>
<gene>
    <name evidence="1" type="ordered locus">CENSYa_0027</name>
</gene>
<organism evidence="1 2">
    <name type="scientific">Cenarchaeum symbiosum (strain A)</name>
    <dbReference type="NCBI Taxonomy" id="414004"/>
    <lineage>
        <taxon>Archaea</taxon>
        <taxon>Nitrososphaerota</taxon>
        <taxon>Candidatus Cenarchaeales</taxon>
        <taxon>Candidatus Cenarchaeaceae</taxon>
        <taxon>Candidatus Cenarchaeum</taxon>
    </lineage>
</organism>
<dbReference type="EMBL" id="DP000238">
    <property type="protein sequence ID" value="ABK76678.1"/>
    <property type="molecule type" value="Genomic_DNA"/>
</dbReference>
<dbReference type="AlphaFoldDB" id="A0RTL8"/>
<evidence type="ECO:0000313" key="1">
    <source>
        <dbReference type="EMBL" id="ABK76678.1"/>
    </source>
</evidence>
<accession>A0RTL8</accession>
<dbReference type="EnsemblBacteria" id="ABK76678">
    <property type="protein sequence ID" value="ABK76678"/>
    <property type="gene ID" value="CENSYa_0027"/>
</dbReference>
<dbReference type="KEGG" id="csy:CENSYa_0027"/>
<name>A0RTL8_CENSY</name>
<protein>
    <recommendedName>
        <fullName evidence="3">Zinc-ribbon domain-containing protein</fullName>
    </recommendedName>
</protein>